<dbReference type="EnsemblMetazoa" id="CJA36111b.1">
    <property type="protein sequence ID" value="CJA36111b.1"/>
    <property type="gene ID" value="WBGene00211958"/>
</dbReference>
<evidence type="ECO:0000256" key="1">
    <source>
        <dbReference type="SAM" id="Phobius"/>
    </source>
</evidence>
<keyword evidence="3" id="KW-1185">Reference proteome</keyword>
<proteinExistence type="predicted"/>
<dbReference type="Proteomes" id="UP000005237">
    <property type="component" value="Unassembled WGS sequence"/>
</dbReference>
<protein>
    <submittedName>
        <fullName evidence="2">Uncharacterized protein</fullName>
    </submittedName>
</protein>
<keyword evidence="1" id="KW-0812">Transmembrane</keyword>
<name>A0A8R1IQ43_CAEJA</name>
<evidence type="ECO:0000313" key="3">
    <source>
        <dbReference type="Proteomes" id="UP000005237"/>
    </source>
</evidence>
<reference evidence="2" key="2">
    <citation type="submission" date="2022-06" db="UniProtKB">
        <authorList>
            <consortium name="EnsemblMetazoa"/>
        </authorList>
    </citation>
    <scope>IDENTIFICATION</scope>
    <source>
        <strain evidence="2">DF5081</strain>
    </source>
</reference>
<keyword evidence="1" id="KW-0472">Membrane</keyword>
<dbReference type="AlphaFoldDB" id="A0A8R1IQ43"/>
<evidence type="ECO:0000313" key="2">
    <source>
        <dbReference type="EnsemblMetazoa" id="CJA36111b.1"/>
    </source>
</evidence>
<feature type="transmembrane region" description="Helical" evidence="1">
    <location>
        <begin position="29"/>
        <end position="49"/>
    </location>
</feature>
<feature type="transmembrane region" description="Helical" evidence="1">
    <location>
        <begin position="5"/>
        <end position="23"/>
    </location>
</feature>
<keyword evidence="1" id="KW-1133">Transmembrane helix</keyword>
<sequence>MTMRIVFMTLTIITVTVLFLIFINRDLLTTFMVLLGALVIHGSLMDSFINKVEDRLLKQFVDMLSDVRYHFHQHGMVEEAIFDAAEAKSYEASLHAKRVYEILTDIDPEKELENYYEVAPNRFLKVFAGISFLIKEFDKGQFGVQVITGKNPVGVWYSQVVNVTVPKGSAGYGAITGSTATGSLVTSADESSNDYINPSGKFEAQVVMDNSGVVRGLLFRQK</sequence>
<organism evidence="2 3">
    <name type="scientific">Caenorhabditis japonica</name>
    <dbReference type="NCBI Taxonomy" id="281687"/>
    <lineage>
        <taxon>Eukaryota</taxon>
        <taxon>Metazoa</taxon>
        <taxon>Ecdysozoa</taxon>
        <taxon>Nematoda</taxon>
        <taxon>Chromadorea</taxon>
        <taxon>Rhabditida</taxon>
        <taxon>Rhabditina</taxon>
        <taxon>Rhabditomorpha</taxon>
        <taxon>Rhabditoidea</taxon>
        <taxon>Rhabditidae</taxon>
        <taxon>Peloderinae</taxon>
        <taxon>Caenorhabditis</taxon>
    </lineage>
</organism>
<accession>A0A8R1IQ43</accession>
<reference evidence="3" key="1">
    <citation type="submission" date="2010-08" db="EMBL/GenBank/DDBJ databases">
        <authorList>
            <consortium name="Caenorhabditis japonica Sequencing Consortium"/>
            <person name="Wilson R.K."/>
        </authorList>
    </citation>
    <scope>NUCLEOTIDE SEQUENCE [LARGE SCALE GENOMIC DNA]</scope>
    <source>
        <strain evidence="3">DF5081</strain>
    </source>
</reference>